<evidence type="ECO:0000313" key="13">
    <source>
        <dbReference type="Proteomes" id="UP000462865"/>
    </source>
</evidence>
<dbReference type="InterPro" id="IPR036291">
    <property type="entry name" value="NAD(P)-bd_dom_sf"/>
</dbReference>
<dbReference type="Proteomes" id="UP000462865">
    <property type="component" value="Unassembled WGS sequence"/>
</dbReference>
<dbReference type="HAMAP" id="MF_01925">
    <property type="entry name" value="P5C_reductase"/>
    <property type="match status" value="1"/>
</dbReference>
<comment type="subcellular location">
    <subcellularLocation>
        <location evidence="5">Cytoplasm</location>
    </subcellularLocation>
</comment>
<comment type="caution">
    <text evidence="11">The sequence shown here is derived from an EMBL/GenBank/DDBJ whole genome shotgun (WGS) entry which is preliminary data.</text>
</comment>
<feature type="domain" description="Pyrroline-5-carboxylate reductase dimerisation" evidence="9">
    <location>
        <begin position="170"/>
        <end position="264"/>
    </location>
</feature>
<feature type="binding site" evidence="7">
    <location>
        <begin position="75"/>
        <end position="78"/>
    </location>
    <ligand>
        <name>NADP(+)</name>
        <dbReference type="ChEBI" id="CHEBI:58349"/>
    </ligand>
</feature>
<keyword evidence="5" id="KW-0641">Proline biosynthesis</keyword>
<evidence type="ECO:0000256" key="5">
    <source>
        <dbReference type="HAMAP-Rule" id="MF_01925"/>
    </source>
</evidence>
<feature type="domain" description="Pyrroline-5-carboxylate reductase catalytic N-terminal" evidence="8">
    <location>
        <begin position="10"/>
        <end position="105"/>
    </location>
</feature>
<evidence type="ECO:0000259" key="9">
    <source>
        <dbReference type="Pfam" id="PF14748"/>
    </source>
</evidence>
<comment type="function">
    <text evidence="4 5">Catalyzes the reduction of 1-pyrroline-5-carboxylate (PCA) to L-proline.</text>
</comment>
<feature type="binding site" evidence="7">
    <location>
        <begin position="13"/>
        <end position="18"/>
    </location>
    <ligand>
        <name>NADP(+)</name>
        <dbReference type="ChEBI" id="CHEBI:58349"/>
    </ligand>
</feature>
<protein>
    <recommendedName>
        <fullName evidence="5 6">Pyrroline-5-carboxylate reductase</fullName>
        <shortName evidence="5">P5C reductase</shortName>
        <shortName evidence="5">P5CR</shortName>
        <ecNumber evidence="5 6">1.5.1.2</ecNumber>
    </recommendedName>
    <alternativeName>
        <fullName evidence="5">PCA reductase</fullName>
    </alternativeName>
</protein>
<reference evidence="11" key="3">
    <citation type="journal article" date="2019" name="Microbiol. Resour. Announc.">
        <title>Draft Genome Sequences of Type Strains of Gordonibacter faecihominis, Paraeggerthella hongkongensis, Parvibacter caecicola,Slackia equolifaciens, Slackia faecicanis, and Slackia isoflavoniconvertens.</title>
        <authorList>
            <person name="Danylec N."/>
            <person name="Stoll D.A."/>
            <person name="Dotsch A."/>
            <person name="Huch M."/>
        </authorList>
    </citation>
    <scope>NUCLEOTIDE SEQUENCE</scope>
    <source>
        <strain evidence="11">DSM 27213</strain>
    </source>
</reference>
<dbReference type="Proteomes" id="UP000285258">
    <property type="component" value="Unassembled WGS sequence"/>
</dbReference>
<name>A0A423UHK4_9ACTN</name>
<keyword evidence="5" id="KW-0963">Cytoplasm</keyword>
<comment type="catalytic activity">
    <reaction evidence="5">
        <text>L-proline + NAD(+) = (S)-1-pyrroline-5-carboxylate + NADH + 2 H(+)</text>
        <dbReference type="Rhea" id="RHEA:14105"/>
        <dbReference type="ChEBI" id="CHEBI:15378"/>
        <dbReference type="ChEBI" id="CHEBI:17388"/>
        <dbReference type="ChEBI" id="CHEBI:57540"/>
        <dbReference type="ChEBI" id="CHEBI:57945"/>
        <dbReference type="ChEBI" id="CHEBI:60039"/>
        <dbReference type="EC" id="1.5.1.2"/>
    </reaction>
</comment>
<dbReference type="AlphaFoldDB" id="A0A423UHK4"/>
<dbReference type="GO" id="GO:0004735">
    <property type="term" value="F:pyrroline-5-carboxylate reductase activity"/>
    <property type="evidence" value="ECO:0007669"/>
    <property type="project" value="UniProtKB-UniRule"/>
</dbReference>
<dbReference type="PIRSF" id="PIRSF000193">
    <property type="entry name" value="Pyrrol-5-carb_rd"/>
    <property type="match status" value="1"/>
</dbReference>
<dbReference type="Gene3D" id="3.40.50.720">
    <property type="entry name" value="NAD(P)-binding Rossmann-like Domain"/>
    <property type="match status" value="1"/>
</dbReference>
<dbReference type="PANTHER" id="PTHR11645">
    <property type="entry name" value="PYRROLINE-5-CARBOXYLATE REDUCTASE"/>
    <property type="match status" value="1"/>
</dbReference>
<dbReference type="GO" id="GO:0005737">
    <property type="term" value="C:cytoplasm"/>
    <property type="evidence" value="ECO:0007669"/>
    <property type="project" value="UniProtKB-SubCell"/>
</dbReference>
<dbReference type="Pfam" id="PF14748">
    <property type="entry name" value="P5CR_dimer"/>
    <property type="match status" value="1"/>
</dbReference>
<evidence type="ECO:0000256" key="7">
    <source>
        <dbReference type="PIRSR" id="PIRSR000193-1"/>
    </source>
</evidence>
<dbReference type="InterPro" id="IPR028939">
    <property type="entry name" value="P5C_Rdtase_cat_N"/>
</dbReference>
<comment type="catalytic activity">
    <reaction evidence="5">
        <text>L-proline + NADP(+) = (S)-1-pyrroline-5-carboxylate + NADPH + 2 H(+)</text>
        <dbReference type="Rhea" id="RHEA:14109"/>
        <dbReference type="ChEBI" id="CHEBI:15378"/>
        <dbReference type="ChEBI" id="CHEBI:17388"/>
        <dbReference type="ChEBI" id="CHEBI:57783"/>
        <dbReference type="ChEBI" id="CHEBI:58349"/>
        <dbReference type="ChEBI" id="CHEBI:60039"/>
        <dbReference type="EC" id="1.5.1.2"/>
    </reaction>
</comment>
<dbReference type="SUPFAM" id="SSF48179">
    <property type="entry name" value="6-phosphogluconate dehydrogenase C-terminal domain-like"/>
    <property type="match status" value="1"/>
</dbReference>
<dbReference type="RefSeq" id="WP_096228236.1">
    <property type="nucleotide sequence ID" value="NZ_CP168029.1"/>
</dbReference>
<organism evidence="11 12">
    <name type="scientific">Gordonibacter urolithinfaciens</name>
    <dbReference type="NCBI Taxonomy" id="1335613"/>
    <lineage>
        <taxon>Bacteria</taxon>
        <taxon>Bacillati</taxon>
        <taxon>Actinomycetota</taxon>
        <taxon>Coriobacteriia</taxon>
        <taxon>Eggerthellales</taxon>
        <taxon>Eggerthellaceae</taxon>
        <taxon>Gordonibacter</taxon>
    </lineage>
</organism>
<gene>
    <name evidence="5 11" type="primary">proC</name>
    <name evidence="11" type="ORF">DMP12_12340</name>
    <name evidence="10" type="ORF">GKG38_14850</name>
</gene>
<dbReference type="PANTHER" id="PTHR11645:SF0">
    <property type="entry name" value="PYRROLINE-5-CARBOXYLATE REDUCTASE 3"/>
    <property type="match status" value="1"/>
</dbReference>
<reference evidence="11" key="2">
    <citation type="journal article" date="2019" name="Int. J. Syst. Evol. Microbiol.">
        <title>Gordonibacter faecihominis is a later heterotypic synonym of Gordonibacter urolithinfaciens.</title>
        <authorList>
            <person name="Danylec N."/>
            <person name="Stoll D.A."/>
            <person name="Huch M."/>
        </authorList>
    </citation>
    <scope>NUCLEOTIDE SEQUENCE</scope>
    <source>
        <strain evidence="11">DSM 27213</strain>
    </source>
</reference>
<reference evidence="12" key="1">
    <citation type="submission" date="2018-05" db="EMBL/GenBank/DDBJ databases">
        <title>Genome Sequencing of selected type strains of the family Eggerthellaceae.</title>
        <authorList>
            <person name="Danylec N."/>
            <person name="Stoll D.A."/>
            <person name="Doetsch A."/>
            <person name="Huch M."/>
        </authorList>
    </citation>
    <scope>NUCLEOTIDE SEQUENCE [LARGE SCALE GENOMIC DNA]</scope>
    <source>
        <strain evidence="12">DSM 27213</strain>
    </source>
</reference>
<evidence type="ECO:0000256" key="1">
    <source>
        <dbReference type="ARBA" id="ARBA00005525"/>
    </source>
</evidence>
<evidence type="ECO:0000259" key="8">
    <source>
        <dbReference type="Pfam" id="PF03807"/>
    </source>
</evidence>
<evidence type="ECO:0000256" key="3">
    <source>
        <dbReference type="ARBA" id="ARBA00023002"/>
    </source>
</evidence>
<keyword evidence="3 5" id="KW-0560">Oxidoreductase</keyword>
<dbReference type="UniPathway" id="UPA00098">
    <property type="reaction ID" value="UER00361"/>
</dbReference>
<dbReference type="GO" id="GO:0055129">
    <property type="term" value="P:L-proline biosynthetic process"/>
    <property type="evidence" value="ECO:0007669"/>
    <property type="project" value="UniProtKB-UniRule"/>
</dbReference>
<dbReference type="SUPFAM" id="SSF51735">
    <property type="entry name" value="NAD(P)-binding Rossmann-fold domains"/>
    <property type="match status" value="1"/>
</dbReference>
<dbReference type="InterPro" id="IPR029036">
    <property type="entry name" value="P5CR_dimer"/>
</dbReference>
<keyword evidence="5" id="KW-0028">Amino-acid biosynthesis</keyword>
<sequence length="267" mass="27168">MADQVNAPSLGFIGFGNMAQAMARGLVEAGALPGGRIYATAAHFDKLQASTAALGAHACETAQDVVQASDFVVVAVKPHLVAQVLEPVRDMLAAPGKAVISVAAGCGFELYEEVLAPGTHHLSTIPNTPIAVGAGVVACEQRHSLDDAELAAFEELFGQVALIEWVDGKLLSTASAIAGCGPAFAAMFLEALGDAGVKHGLPRAAAYRLAAQMMMGTAKLHLETGTHPGAMKDAVCSPGGTTIKGVASLEKDAFRGAVVNAIDAIEG</sequence>
<dbReference type="Gene3D" id="1.10.3730.10">
    <property type="entry name" value="ProC C-terminal domain-like"/>
    <property type="match status" value="1"/>
</dbReference>
<dbReference type="Pfam" id="PF03807">
    <property type="entry name" value="F420_oxidored"/>
    <property type="match status" value="1"/>
</dbReference>
<evidence type="ECO:0000313" key="10">
    <source>
        <dbReference type="EMBL" id="MSA96308.1"/>
    </source>
</evidence>
<comment type="pathway">
    <text evidence="5">Amino-acid biosynthesis; L-proline biosynthesis; L-proline from L-glutamate 5-semialdehyde: step 1/1.</text>
</comment>
<evidence type="ECO:0000256" key="4">
    <source>
        <dbReference type="ARBA" id="ARBA00058118"/>
    </source>
</evidence>
<reference evidence="10 13" key="4">
    <citation type="journal article" date="2019" name="Nat. Med.">
        <title>A library of human gut bacterial isolates paired with longitudinal multiomics data enables mechanistic microbiome research.</title>
        <authorList>
            <person name="Poyet M."/>
            <person name="Groussin M."/>
            <person name="Gibbons S.M."/>
            <person name="Avila-Pacheco J."/>
            <person name="Jiang X."/>
            <person name="Kearney S.M."/>
            <person name="Perrotta A.R."/>
            <person name="Berdy B."/>
            <person name="Zhao S."/>
            <person name="Lieberman T.D."/>
            <person name="Swanson P.K."/>
            <person name="Smith M."/>
            <person name="Roesemann S."/>
            <person name="Alexander J.E."/>
            <person name="Rich S.A."/>
            <person name="Livny J."/>
            <person name="Vlamakis H."/>
            <person name="Clish C."/>
            <person name="Bullock K."/>
            <person name="Deik A."/>
            <person name="Scott J."/>
            <person name="Pierce K.A."/>
            <person name="Xavier R.J."/>
            <person name="Alm E.J."/>
        </authorList>
    </citation>
    <scope>NUCLEOTIDE SEQUENCE [LARGE SCALE GENOMIC DNA]</scope>
    <source>
        <strain evidence="10 13">BIOML-A1</strain>
    </source>
</reference>
<evidence type="ECO:0000313" key="12">
    <source>
        <dbReference type="Proteomes" id="UP000285258"/>
    </source>
</evidence>
<dbReference type="InterPro" id="IPR008927">
    <property type="entry name" value="6-PGluconate_DH-like_C_sf"/>
</dbReference>
<evidence type="ECO:0000256" key="6">
    <source>
        <dbReference type="NCBIfam" id="TIGR00112"/>
    </source>
</evidence>
<keyword evidence="2 5" id="KW-0521">NADP</keyword>
<dbReference type="EC" id="1.5.1.2" evidence="5 6"/>
<dbReference type="NCBIfam" id="TIGR00112">
    <property type="entry name" value="proC"/>
    <property type="match status" value="1"/>
</dbReference>
<dbReference type="EMBL" id="QIBW01000018">
    <property type="protein sequence ID" value="ROT88343.1"/>
    <property type="molecule type" value="Genomic_DNA"/>
</dbReference>
<evidence type="ECO:0000313" key="11">
    <source>
        <dbReference type="EMBL" id="ROT88343.1"/>
    </source>
</evidence>
<dbReference type="InterPro" id="IPR000304">
    <property type="entry name" value="Pyrroline-COOH_reductase"/>
</dbReference>
<evidence type="ECO:0000256" key="2">
    <source>
        <dbReference type="ARBA" id="ARBA00022857"/>
    </source>
</evidence>
<accession>A0A423UHK4</accession>
<dbReference type="FunFam" id="1.10.3730.10:FF:000001">
    <property type="entry name" value="Pyrroline-5-carboxylate reductase"/>
    <property type="match status" value="1"/>
</dbReference>
<comment type="similarity">
    <text evidence="1 5">Belongs to the pyrroline-5-carboxylate reductase family.</text>
</comment>
<proteinExistence type="inferred from homology"/>
<dbReference type="EMBL" id="WKZA01000133">
    <property type="protein sequence ID" value="MSA96308.1"/>
    <property type="molecule type" value="Genomic_DNA"/>
</dbReference>